<proteinExistence type="predicted"/>
<evidence type="ECO:0000313" key="2">
    <source>
        <dbReference type="EMBL" id="MDO2409571.1"/>
    </source>
</evidence>
<organism evidence="2 3">
    <name type="scientific">Campylobacter magnus</name>
    <dbReference type="NCBI Taxonomy" id="3026462"/>
    <lineage>
        <taxon>Bacteria</taxon>
        <taxon>Pseudomonadati</taxon>
        <taxon>Campylobacterota</taxon>
        <taxon>Epsilonproteobacteria</taxon>
        <taxon>Campylobacterales</taxon>
        <taxon>Campylobacteraceae</taxon>
        <taxon>Campylobacter</taxon>
    </lineage>
</organism>
<reference evidence="2 3" key="1">
    <citation type="submission" date="2023-06" db="EMBL/GenBank/DDBJ databases">
        <title>Campylobacter magnum sp. nov., isolated from cecal contents of domestic pigs (Sus scrofa domesticus).</title>
        <authorList>
            <person name="Papic B."/>
            <person name="Gruntar I."/>
        </authorList>
    </citation>
    <scope>NUCLEOTIDE SEQUENCE [LARGE SCALE GENOMIC DNA]</scope>
    <source>
        <strain evidence="3">34484-21</strain>
    </source>
</reference>
<accession>A0ABT8TBD3</accession>
<dbReference type="EMBL" id="JAULJQ010000006">
    <property type="protein sequence ID" value="MDO2409571.1"/>
    <property type="molecule type" value="Genomic_DNA"/>
</dbReference>
<evidence type="ECO:0000313" key="3">
    <source>
        <dbReference type="Proteomes" id="UP001171111"/>
    </source>
</evidence>
<dbReference type="Proteomes" id="UP001171111">
    <property type="component" value="Unassembled WGS sequence"/>
</dbReference>
<keyword evidence="3" id="KW-1185">Reference proteome</keyword>
<dbReference type="RefSeq" id="WP_302244406.1">
    <property type="nucleotide sequence ID" value="NZ_JAULJQ010000006.1"/>
</dbReference>
<gene>
    <name evidence="2" type="ORF">Q2362_05595</name>
</gene>
<evidence type="ECO:0000256" key="1">
    <source>
        <dbReference type="SAM" id="MobiDB-lite"/>
    </source>
</evidence>
<feature type="compositionally biased region" description="Polar residues" evidence="1">
    <location>
        <begin position="8"/>
        <end position="23"/>
    </location>
</feature>
<feature type="region of interest" description="Disordered" evidence="1">
    <location>
        <begin position="1"/>
        <end position="23"/>
    </location>
</feature>
<name>A0ABT8TBD3_9BACT</name>
<sequence>MILFSHPLVSSKTPKISDFSASNSSQNDEFVLVKNKLQAVISNARGVKFVVCNNLSLAKELQSVADDYLFDSKIALIVKSDEELSLAIDARIDAVICENF</sequence>
<comment type="caution">
    <text evidence="2">The sequence shown here is derived from an EMBL/GenBank/DDBJ whole genome shotgun (WGS) entry which is preliminary data.</text>
</comment>
<protein>
    <submittedName>
        <fullName evidence="2">Uncharacterized protein</fullName>
    </submittedName>
</protein>